<feature type="binding site" evidence="6">
    <location>
        <position position="107"/>
    </location>
    <ligand>
        <name>5-phospho-alpha-D-ribose 1-diphosphate</name>
        <dbReference type="ChEBI" id="CHEBI:58017"/>
        <note>ligand shared between dimeric partners</note>
    </ligand>
</feature>
<feature type="domain" description="Phosphoribosyltransferase" evidence="7">
    <location>
        <begin position="70"/>
        <end position="162"/>
    </location>
</feature>
<comment type="caution">
    <text evidence="6">Lacks conserved residue(s) required for the propagation of feature annotation.</text>
</comment>
<dbReference type="NCBIfam" id="NF001729">
    <property type="entry name" value="PRK00455.1-3"/>
    <property type="match status" value="1"/>
</dbReference>
<keyword evidence="4 6" id="KW-0808">Transferase</keyword>
<dbReference type="KEGG" id="azz:DEW08_10890"/>
<gene>
    <name evidence="6" type="primary">pyrE</name>
    <name evidence="8" type="ORF">DEW08_10890</name>
</gene>
<dbReference type="Proteomes" id="UP000245629">
    <property type="component" value="Chromosome 2"/>
</dbReference>
<comment type="cofactor">
    <cofactor evidence="6">
        <name>Mg(2+)</name>
        <dbReference type="ChEBI" id="CHEBI:18420"/>
    </cofactor>
</comment>
<dbReference type="EMBL" id="CP029353">
    <property type="protein sequence ID" value="AWK86675.1"/>
    <property type="molecule type" value="Genomic_DNA"/>
</dbReference>
<comment type="pathway">
    <text evidence="1 6">Pyrimidine metabolism; UMP biosynthesis via de novo pathway; UMP from orotate: step 1/2.</text>
</comment>
<dbReference type="EC" id="2.4.2.10" evidence="2 6"/>
<dbReference type="InterPro" id="IPR000836">
    <property type="entry name" value="PRTase_dom"/>
</dbReference>
<keyword evidence="5 6" id="KW-0665">Pyrimidine biosynthesis</keyword>
<evidence type="ECO:0000259" key="7">
    <source>
        <dbReference type="Pfam" id="PF00156"/>
    </source>
</evidence>
<dbReference type="GO" id="GO:0019856">
    <property type="term" value="P:pyrimidine nucleobase biosynthetic process"/>
    <property type="evidence" value="ECO:0007669"/>
    <property type="project" value="TreeGrafter"/>
</dbReference>
<dbReference type="UniPathway" id="UPA00070">
    <property type="reaction ID" value="UER00119"/>
</dbReference>
<dbReference type="SUPFAM" id="SSF53271">
    <property type="entry name" value="PRTase-like"/>
    <property type="match status" value="1"/>
</dbReference>
<dbReference type="PANTHER" id="PTHR19278">
    <property type="entry name" value="OROTATE PHOSPHORIBOSYLTRANSFERASE"/>
    <property type="match status" value="1"/>
</dbReference>
<sequence length="229" mass="25283">MTTAALPDQATIAATAAKILLEIKALHFNAETPFIFTSGWASPVYTDCRRIVSFPRARKALMDFAVATIEREVGYEAIDAVAGGETAGIPFAAWIADRLELPMQYVRKKPKGFGRNAQIEGVLTEGQRVLLVEDLATDGKSKENFVTALRNGGAQVTDTFVIFHYGIFPQSKTNMEAIGVRLHALCTWWDVLKVARENRYFDEKTLSEVEKFLHDPVGWSSAHGGKSSM</sequence>
<evidence type="ECO:0000256" key="5">
    <source>
        <dbReference type="ARBA" id="ARBA00022975"/>
    </source>
</evidence>
<dbReference type="Gene3D" id="3.40.50.2020">
    <property type="match status" value="1"/>
</dbReference>
<evidence type="ECO:0000256" key="2">
    <source>
        <dbReference type="ARBA" id="ARBA00011971"/>
    </source>
</evidence>
<comment type="function">
    <text evidence="6">Catalyzes the transfer of a ribosyl phosphate group from 5-phosphoribose 1-diphosphate to orotate, leading to the formation of orotidine monophosphate (OMP).</text>
</comment>
<keyword evidence="9" id="KW-1185">Reference proteome</keyword>
<dbReference type="InterPro" id="IPR004467">
    <property type="entry name" value="Or_phspho_trans_dom"/>
</dbReference>
<dbReference type="GO" id="GO:0000287">
    <property type="term" value="F:magnesium ion binding"/>
    <property type="evidence" value="ECO:0007669"/>
    <property type="project" value="UniProtKB-UniRule"/>
</dbReference>
<dbReference type="GO" id="GO:0044205">
    <property type="term" value="P:'de novo' UMP biosynthetic process"/>
    <property type="evidence" value="ECO:0007669"/>
    <property type="project" value="UniProtKB-UniRule"/>
</dbReference>
<comment type="subunit">
    <text evidence="6">Homodimer.</text>
</comment>
<evidence type="ECO:0000256" key="4">
    <source>
        <dbReference type="ARBA" id="ARBA00022679"/>
    </source>
</evidence>
<comment type="catalytic activity">
    <reaction evidence="6">
        <text>orotidine 5'-phosphate + diphosphate = orotate + 5-phospho-alpha-D-ribose 1-diphosphate</text>
        <dbReference type="Rhea" id="RHEA:10380"/>
        <dbReference type="ChEBI" id="CHEBI:30839"/>
        <dbReference type="ChEBI" id="CHEBI:33019"/>
        <dbReference type="ChEBI" id="CHEBI:57538"/>
        <dbReference type="ChEBI" id="CHEBI:58017"/>
        <dbReference type="EC" id="2.4.2.10"/>
    </reaction>
</comment>
<keyword evidence="3 6" id="KW-0328">Glycosyltransferase</keyword>
<feature type="binding site" description="in other chain" evidence="6">
    <location>
        <position position="108"/>
    </location>
    <ligand>
        <name>5-phospho-alpha-D-ribose 1-diphosphate</name>
        <dbReference type="ChEBI" id="CHEBI:58017"/>
        <note>ligand shared between dimeric partners</note>
    </ligand>
</feature>
<dbReference type="Pfam" id="PF00156">
    <property type="entry name" value="Pribosyltran"/>
    <property type="match status" value="1"/>
</dbReference>
<keyword evidence="6" id="KW-0460">Magnesium</keyword>
<feature type="binding site" evidence="6">
    <location>
        <position position="111"/>
    </location>
    <ligand>
        <name>5-phospho-alpha-D-ribose 1-diphosphate</name>
        <dbReference type="ChEBI" id="CHEBI:58017"/>
        <note>ligand shared between dimeric partners</note>
    </ligand>
</feature>
<name>A0A2S2CQG9_9PROT</name>
<dbReference type="HAMAP" id="MF_01208">
    <property type="entry name" value="PyrE"/>
    <property type="match status" value="1"/>
</dbReference>
<dbReference type="NCBIfam" id="TIGR00336">
    <property type="entry name" value="pyrE"/>
    <property type="match status" value="1"/>
</dbReference>
<dbReference type="AlphaFoldDB" id="A0A2S2CQG9"/>
<feature type="binding site" description="in other chain" evidence="6">
    <location>
        <begin position="133"/>
        <end position="141"/>
    </location>
    <ligand>
        <name>5-phospho-alpha-D-ribose 1-diphosphate</name>
        <dbReference type="ChEBI" id="CHEBI:58017"/>
        <note>ligand shared between dimeric partners</note>
    </ligand>
</feature>
<dbReference type="OrthoDB" id="9802134at2"/>
<evidence type="ECO:0000313" key="9">
    <source>
        <dbReference type="Proteomes" id="UP000245629"/>
    </source>
</evidence>
<dbReference type="PANTHER" id="PTHR19278:SF9">
    <property type="entry name" value="URIDINE 5'-MONOPHOSPHATE SYNTHASE"/>
    <property type="match status" value="1"/>
</dbReference>
<organism evidence="8 9">
    <name type="scientific">Azospirillum thermophilum</name>
    <dbReference type="NCBI Taxonomy" id="2202148"/>
    <lineage>
        <taxon>Bacteria</taxon>
        <taxon>Pseudomonadati</taxon>
        <taxon>Pseudomonadota</taxon>
        <taxon>Alphaproteobacteria</taxon>
        <taxon>Rhodospirillales</taxon>
        <taxon>Azospirillaceae</taxon>
        <taxon>Azospirillum</taxon>
    </lineage>
</organism>
<dbReference type="GO" id="GO:0004588">
    <property type="term" value="F:orotate phosphoribosyltransferase activity"/>
    <property type="evidence" value="ECO:0007669"/>
    <property type="project" value="UniProtKB-UniRule"/>
</dbReference>
<dbReference type="CDD" id="cd06223">
    <property type="entry name" value="PRTases_typeI"/>
    <property type="match status" value="1"/>
</dbReference>
<comment type="similarity">
    <text evidence="6">Belongs to the purine/pyrimidine phosphoribosyltransferase family. PyrE subfamily.</text>
</comment>
<evidence type="ECO:0000256" key="1">
    <source>
        <dbReference type="ARBA" id="ARBA00004889"/>
    </source>
</evidence>
<evidence type="ECO:0000313" key="8">
    <source>
        <dbReference type="EMBL" id="AWK86675.1"/>
    </source>
</evidence>
<dbReference type="RefSeq" id="WP_109327050.1">
    <property type="nucleotide sequence ID" value="NZ_CP029353.1"/>
</dbReference>
<protein>
    <recommendedName>
        <fullName evidence="2 6">Orotate phosphoribosyltransferase</fullName>
        <shortName evidence="6">OPRT</shortName>
        <shortName evidence="6">OPRTase</shortName>
        <ecNumber evidence="2 6">2.4.2.10</ecNumber>
    </recommendedName>
</protein>
<accession>A0A2S2CQG9</accession>
<dbReference type="InterPro" id="IPR023031">
    <property type="entry name" value="OPRT"/>
</dbReference>
<evidence type="ECO:0000256" key="6">
    <source>
        <dbReference type="HAMAP-Rule" id="MF_01208"/>
    </source>
</evidence>
<feature type="binding site" evidence="6">
    <location>
        <position position="137"/>
    </location>
    <ligand>
        <name>orotate</name>
        <dbReference type="ChEBI" id="CHEBI:30839"/>
    </ligand>
</feature>
<proteinExistence type="inferred from homology"/>
<dbReference type="InterPro" id="IPR029057">
    <property type="entry name" value="PRTase-like"/>
</dbReference>
<evidence type="ECO:0000256" key="3">
    <source>
        <dbReference type="ARBA" id="ARBA00022676"/>
    </source>
</evidence>
<reference evidence="9" key="1">
    <citation type="submission" date="2018-05" db="EMBL/GenBank/DDBJ databases">
        <title>Azospirillum thermophila sp. nov., a novel isolated from hot spring.</title>
        <authorList>
            <person name="Zhao Z."/>
        </authorList>
    </citation>
    <scope>NUCLEOTIDE SEQUENCE [LARGE SCALE GENOMIC DNA]</scope>
    <source>
        <strain evidence="9">CFH 70021</strain>
    </source>
</reference>